<name>A0ABR1KNV9_9PEZI</name>
<proteinExistence type="predicted"/>
<dbReference type="EMBL" id="JBBPHU010000004">
    <property type="protein sequence ID" value="KAK7518625.1"/>
    <property type="molecule type" value="Genomic_DNA"/>
</dbReference>
<gene>
    <name evidence="1" type="ORF">IWZ03DRAFT_151447</name>
</gene>
<comment type="caution">
    <text evidence="1">The sequence shown here is derived from an EMBL/GenBank/DDBJ whole genome shotgun (WGS) entry which is preliminary data.</text>
</comment>
<organism evidence="1 2">
    <name type="scientific">Phyllosticta citriasiana</name>
    <dbReference type="NCBI Taxonomy" id="595635"/>
    <lineage>
        <taxon>Eukaryota</taxon>
        <taxon>Fungi</taxon>
        <taxon>Dikarya</taxon>
        <taxon>Ascomycota</taxon>
        <taxon>Pezizomycotina</taxon>
        <taxon>Dothideomycetes</taxon>
        <taxon>Dothideomycetes incertae sedis</taxon>
        <taxon>Botryosphaeriales</taxon>
        <taxon>Phyllostictaceae</taxon>
        <taxon>Phyllosticta</taxon>
    </lineage>
</organism>
<accession>A0ABR1KNV9</accession>
<keyword evidence="2" id="KW-1185">Reference proteome</keyword>
<sequence length="158" mass="18229">MPESSGSLQSDRIHFVFSKFHPPYPPNPTLMIDWKRVKSWLESTPPVPKLASKPRVFKLIDVEEKRVVEAPDCNFEYVCLSYCWGDVKTFQSNKDRINDLHKIGSLGVDEVPVSKRLSKPVFAPFRLSSDFWCFDWILTGLARIRHCRAVLAGNFHVH</sequence>
<dbReference type="Proteomes" id="UP001363622">
    <property type="component" value="Unassembled WGS sequence"/>
</dbReference>
<evidence type="ECO:0000313" key="2">
    <source>
        <dbReference type="Proteomes" id="UP001363622"/>
    </source>
</evidence>
<protein>
    <recommendedName>
        <fullName evidence="3">Heterokaryon incompatibility domain-containing protein</fullName>
    </recommendedName>
</protein>
<reference evidence="1 2" key="1">
    <citation type="submission" date="2024-04" db="EMBL/GenBank/DDBJ databases">
        <title>Phyllosticta paracitricarpa is synonymous to the EU quarantine fungus P. citricarpa based on phylogenomic analyses.</title>
        <authorList>
            <consortium name="Lawrence Berkeley National Laboratory"/>
            <person name="Van Ingen-Buijs V.A."/>
            <person name="Van Westerhoven A.C."/>
            <person name="Haridas S."/>
            <person name="Skiadas P."/>
            <person name="Martin F."/>
            <person name="Groenewald J.Z."/>
            <person name="Crous P.W."/>
            <person name="Seidl M.F."/>
        </authorList>
    </citation>
    <scope>NUCLEOTIDE SEQUENCE [LARGE SCALE GENOMIC DNA]</scope>
    <source>
        <strain evidence="1 2">CBS 123371</strain>
    </source>
</reference>
<evidence type="ECO:0000313" key="1">
    <source>
        <dbReference type="EMBL" id="KAK7518625.1"/>
    </source>
</evidence>
<evidence type="ECO:0008006" key="3">
    <source>
        <dbReference type="Google" id="ProtNLM"/>
    </source>
</evidence>